<proteinExistence type="predicted"/>
<dbReference type="RefSeq" id="WP_220230140.1">
    <property type="nucleotide sequence ID" value="NZ_JAICBX010000004.1"/>
</dbReference>
<gene>
    <name evidence="1" type="ORF">K1W69_19590</name>
</gene>
<organism evidence="1 2">
    <name type="scientific">Flavimaribacter sediminis</name>
    <dbReference type="NCBI Taxonomy" id="2865987"/>
    <lineage>
        <taxon>Bacteria</taxon>
        <taxon>Pseudomonadati</taxon>
        <taxon>Pseudomonadota</taxon>
        <taxon>Alphaproteobacteria</taxon>
        <taxon>Hyphomicrobiales</taxon>
        <taxon>Rhizobiaceae</taxon>
        <taxon>Flavimaribacter</taxon>
    </lineage>
</organism>
<protein>
    <submittedName>
        <fullName evidence="1">Uncharacterized protein</fullName>
    </submittedName>
</protein>
<reference evidence="1" key="1">
    <citation type="submission" date="2021-08" db="EMBL/GenBank/DDBJ databases">
        <title>Hoeflea bacterium WL0058 sp. nov., isolated from the sediment.</title>
        <authorList>
            <person name="Wang L."/>
            <person name="Zhang D."/>
        </authorList>
    </citation>
    <scope>NUCLEOTIDE SEQUENCE</scope>
    <source>
        <strain evidence="1">WL0058</strain>
    </source>
</reference>
<dbReference type="EMBL" id="JAICBX010000004">
    <property type="protein sequence ID" value="MBW8639407.1"/>
    <property type="molecule type" value="Genomic_DNA"/>
</dbReference>
<sequence>MSEKQKKFRSSVKGNTLTKAIGLQKAAKFAAVEGIETSQSAHRIAKKAASGGQSGDAYRTAITMAFKKS</sequence>
<dbReference type="AlphaFoldDB" id="A0AAE2ZTN2"/>
<keyword evidence="2" id="KW-1185">Reference proteome</keyword>
<comment type="caution">
    <text evidence="1">The sequence shown here is derived from an EMBL/GenBank/DDBJ whole genome shotgun (WGS) entry which is preliminary data.</text>
</comment>
<accession>A0AAE2ZTN2</accession>
<evidence type="ECO:0000313" key="2">
    <source>
        <dbReference type="Proteomes" id="UP001196509"/>
    </source>
</evidence>
<evidence type="ECO:0000313" key="1">
    <source>
        <dbReference type="EMBL" id="MBW8639407.1"/>
    </source>
</evidence>
<name>A0AAE2ZTN2_9HYPH</name>
<dbReference type="Proteomes" id="UP001196509">
    <property type="component" value="Unassembled WGS sequence"/>
</dbReference>